<dbReference type="PANTHER" id="PTHR10226:SF7">
    <property type="entry name" value="A-KINASE ANCHOR PROTEIN SPHKAP"/>
    <property type="match status" value="1"/>
</dbReference>
<dbReference type="EMBL" id="JACASE010000002">
    <property type="protein sequence ID" value="KAF6497942.1"/>
    <property type="molecule type" value="Genomic_DNA"/>
</dbReference>
<dbReference type="GO" id="GO:0051018">
    <property type="term" value="F:protein kinase A binding"/>
    <property type="evidence" value="ECO:0007669"/>
    <property type="project" value="TreeGrafter"/>
</dbReference>
<evidence type="ECO:0000313" key="1">
    <source>
        <dbReference type="EMBL" id="KAF6497942.1"/>
    </source>
</evidence>
<reference evidence="1 2" key="1">
    <citation type="journal article" date="2020" name="Nature">
        <title>Six reference-quality genomes reveal evolution of bat adaptations.</title>
        <authorList>
            <person name="Jebb D."/>
            <person name="Huang Z."/>
            <person name="Pippel M."/>
            <person name="Hughes G.M."/>
            <person name="Lavrichenko K."/>
            <person name="Devanna P."/>
            <person name="Winkler S."/>
            <person name="Jermiin L.S."/>
            <person name="Skirmuntt E.C."/>
            <person name="Katzourakis A."/>
            <person name="Burkitt-Gray L."/>
            <person name="Ray D.A."/>
            <person name="Sullivan K.A.M."/>
            <person name="Roscito J.G."/>
            <person name="Kirilenko B.M."/>
            <person name="Davalos L.M."/>
            <person name="Corthals A.P."/>
            <person name="Power M.L."/>
            <person name="Jones G."/>
            <person name="Ransome R.D."/>
            <person name="Dechmann D.K.N."/>
            <person name="Locatelli A.G."/>
            <person name="Puechmaille S.J."/>
            <person name="Fedrigo O."/>
            <person name="Jarvis E.D."/>
            <person name="Hiller M."/>
            <person name="Vernes S.C."/>
            <person name="Myers E.W."/>
            <person name="Teeling E.C."/>
        </authorList>
    </citation>
    <scope>NUCLEOTIDE SEQUENCE [LARGE SCALE GENOMIC DNA]</scope>
    <source>
        <strain evidence="1">MRouAeg1</strain>
        <tissue evidence="1">Muscle</tissue>
    </source>
</reference>
<dbReference type="GO" id="GO:0005739">
    <property type="term" value="C:mitochondrion"/>
    <property type="evidence" value="ECO:0007669"/>
    <property type="project" value="TreeGrafter"/>
</dbReference>
<dbReference type="Proteomes" id="UP000593571">
    <property type="component" value="Unassembled WGS sequence"/>
</dbReference>
<evidence type="ECO:0000313" key="2">
    <source>
        <dbReference type="Proteomes" id="UP000593571"/>
    </source>
</evidence>
<proteinExistence type="predicted"/>
<dbReference type="PANTHER" id="PTHR10226">
    <property type="entry name" value="A KINASE ANCHOR PROTEIN"/>
    <property type="match status" value="1"/>
</dbReference>
<protein>
    <submittedName>
        <fullName evidence="1">SPHK1 interactor, AKAP domain containing</fullName>
    </submittedName>
</protein>
<accession>A0A7J8JPB6</accession>
<dbReference type="AlphaFoldDB" id="A0A7J8JPB6"/>
<gene>
    <name evidence="1" type="ORF">HJG63_018371</name>
</gene>
<organism evidence="1 2">
    <name type="scientific">Rousettus aegyptiacus</name>
    <name type="common">Egyptian fruit bat</name>
    <name type="synonym">Pteropus aegyptiacus</name>
    <dbReference type="NCBI Taxonomy" id="9407"/>
    <lineage>
        <taxon>Eukaryota</taxon>
        <taxon>Metazoa</taxon>
        <taxon>Chordata</taxon>
        <taxon>Craniata</taxon>
        <taxon>Vertebrata</taxon>
        <taxon>Euteleostomi</taxon>
        <taxon>Mammalia</taxon>
        <taxon>Eutheria</taxon>
        <taxon>Laurasiatheria</taxon>
        <taxon>Chiroptera</taxon>
        <taxon>Yinpterochiroptera</taxon>
        <taxon>Pteropodoidea</taxon>
        <taxon>Pteropodidae</taxon>
        <taxon>Rousettinae</taxon>
        <taxon>Rousettus</taxon>
    </lineage>
</organism>
<keyword evidence="2" id="KW-1185">Reference proteome</keyword>
<name>A0A7J8JPB6_ROUAE</name>
<dbReference type="InterPro" id="IPR008382">
    <property type="entry name" value="SPHK1-interactor_AKAP_110"/>
</dbReference>
<comment type="caution">
    <text evidence="1">The sequence shown here is derived from an EMBL/GenBank/DDBJ whole genome shotgun (WGS) entry which is preliminary data.</text>
</comment>
<sequence length="113" mass="11986">MDGTSLLSVPSISESPLMCEVSTLEQGGASGSSGSSLGSSVTACKKVLRSNSLLESTDYWLQNQRTPCQIGFVEDKSENTICASVSKPNSGCRLRKQGICRRRSAMDSSFLTG</sequence>